<feature type="domain" description="Peptide N-acetyl-beta-D-glucosaminyl asparaginase amidase A N-terminal" evidence="2">
    <location>
        <begin position="221"/>
        <end position="589"/>
    </location>
</feature>
<dbReference type="InterPro" id="IPR021102">
    <property type="entry name" value="PNGase_A"/>
</dbReference>
<comment type="caution">
    <text evidence="3">The sequence shown here is derived from an EMBL/GenBank/DDBJ whole genome shotgun (WGS) entry which is preliminary data.</text>
</comment>
<evidence type="ECO:0000313" key="3">
    <source>
        <dbReference type="EMBL" id="KAG6493241.1"/>
    </source>
</evidence>
<dbReference type="Proteomes" id="UP000734854">
    <property type="component" value="Unassembled WGS sequence"/>
</dbReference>
<feature type="region of interest" description="Disordered" evidence="1">
    <location>
        <begin position="1"/>
        <end position="20"/>
    </location>
</feature>
<proteinExistence type="predicted"/>
<feature type="compositionally biased region" description="Basic and acidic residues" evidence="1">
    <location>
        <begin position="1"/>
        <end position="15"/>
    </location>
</feature>
<evidence type="ECO:0000259" key="2">
    <source>
        <dbReference type="Pfam" id="PF12222"/>
    </source>
</evidence>
<protein>
    <recommendedName>
        <fullName evidence="2">Peptide N-acetyl-beta-D-glucosaminyl asparaginase amidase A N-terminal domain-containing protein</fullName>
    </recommendedName>
</protein>
<dbReference type="Pfam" id="PF12222">
    <property type="entry name" value="PNGaseA"/>
    <property type="match status" value="1"/>
</dbReference>
<accession>A0A8J5FQC5</accession>
<sequence length="787" mass="88094">MPDDAKAEVKDSSRRSKERLRRAAGVGVDYSDRGDTRRRWRVLISTAEIDLAEKLAYVLDQPLPTSLDVDATVDQLLALQKHKDDSILASCIILAAMTPELQKQHEHLDTYDIVYHLHELFDKQARSEKFEMNNLELTIPKMINMLNTVESSVKGEQKTVILVDSSKKSSKRKQKISSTHFLTLAYPYRYDAHRYHRAPRASPPQRYLGPTGADFLLPRRSPSCSLTLLRHDFADTYGRPPASAPYAPPPGCPPPWDRVVLDLSVACAGEQYDRIAAVWLDGAEILRTSTAEPSEAGVFWRVRKDVTRYDALLRRQEGGVVSMMLENIVNDEFTGVYHVNVSLDFYIEDGEEPRFRPRSMLPTSDEESITQEQTIFGASKPLLPPKIGFSSFKSGSIENNAKVAPFPPKPSDLIIPISSADSQNGFWFRIKNEADVHFKSVQIPGNTYWAVLEIYVSYHSNDEFWYSNPPNSYILKNNLTTGRGNGSFREVFATIDGSFVSSIVPFPVIFTGGINPLFWEPVVALGAFNLPSYNIVLTPFLGLLLDGKSHDIGVGVTDGISFWLIDANLHIWLDPLSTYVTAQLVQYQAPRTSISRKSKLNLLNGKFKIKAQRESRFLGWVSSSFGNLTTDVDQKLKFKSLVNFTDDGAKKGVYMQAKLKTTVRIGEGPNTLLTQVTYKSKYPLMFVSSTLSGVNNTYTMKTYLSHILSEKTTVLIDKVETFSSIRDHQDADGWMLVQDHSVLAGSAGTQQTYHYEDDHSSYLRKVIARDGLVLSDTTTASSSSSSS</sequence>
<organism evidence="3 4">
    <name type="scientific">Zingiber officinale</name>
    <name type="common">Ginger</name>
    <name type="synonym">Amomum zingiber</name>
    <dbReference type="NCBI Taxonomy" id="94328"/>
    <lineage>
        <taxon>Eukaryota</taxon>
        <taxon>Viridiplantae</taxon>
        <taxon>Streptophyta</taxon>
        <taxon>Embryophyta</taxon>
        <taxon>Tracheophyta</taxon>
        <taxon>Spermatophyta</taxon>
        <taxon>Magnoliopsida</taxon>
        <taxon>Liliopsida</taxon>
        <taxon>Zingiberales</taxon>
        <taxon>Zingiberaceae</taxon>
        <taxon>Zingiber</taxon>
    </lineage>
</organism>
<dbReference type="InterPro" id="IPR056948">
    <property type="entry name" value="PNGaseA_N"/>
</dbReference>
<reference evidence="3 4" key="1">
    <citation type="submission" date="2020-08" db="EMBL/GenBank/DDBJ databases">
        <title>Plant Genome Project.</title>
        <authorList>
            <person name="Zhang R.-G."/>
        </authorList>
    </citation>
    <scope>NUCLEOTIDE SEQUENCE [LARGE SCALE GENOMIC DNA]</scope>
    <source>
        <tissue evidence="3">Rhizome</tissue>
    </source>
</reference>
<dbReference type="EMBL" id="JACMSC010000013">
    <property type="protein sequence ID" value="KAG6493241.1"/>
    <property type="molecule type" value="Genomic_DNA"/>
</dbReference>
<gene>
    <name evidence="3" type="ORF">ZIOFF_048218</name>
</gene>
<evidence type="ECO:0000313" key="4">
    <source>
        <dbReference type="Proteomes" id="UP000734854"/>
    </source>
</evidence>
<dbReference type="AlphaFoldDB" id="A0A8J5FQC5"/>
<dbReference type="PANTHER" id="PTHR31104">
    <property type="entry name" value="PEPTIDE-N4-(N-ACETYL-BETA-GLUCOSAMINYL)ASPARAGINE AMIDASE A PROTEIN"/>
    <property type="match status" value="1"/>
</dbReference>
<name>A0A8J5FQC5_ZINOF</name>
<keyword evidence="4" id="KW-1185">Reference proteome</keyword>
<evidence type="ECO:0000256" key="1">
    <source>
        <dbReference type="SAM" id="MobiDB-lite"/>
    </source>
</evidence>